<organism evidence="5 6">
    <name type="scientific">Coniochaeta hoffmannii</name>
    <dbReference type="NCBI Taxonomy" id="91930"/>
    <lineage>
        <taxon>Eukaryota</taxon>
        <taxon>Fungi</taxon>
        <taxon>Dikarya</taxon>
        <taxon>Ascomycota</taxon>
        <taxon>Pezizomycotina</taxon>
        <taxon>Sordariomycetes</taxon>
        <taxon>Sordariomycetidae</taxon>
        <taxon>Coniochaetales</taxon>
        <taxon>Coniochaetaceae</taxon>
        <taxon>Coniochaeta</taxon>
    </lineage>
</organism>
<dbReference type="SMART" id="SM01052">
    <property type="entry name" value="CAP_GLY"/>
    <property type="match status" value="1"/>
</dbReference>
<dbReference type="SUPFAM" id="SSF74924">
    <property type="entry name" value="Cap-Gly domain"/>
    <property type="match status" value="1"/>
</dbReference>
<gene>
    <name evidence="5" type="ORF">NKR19_g5164</name>
</gene>
<feature type="compositionally biased region" description="Acidic residues" evidence="3">
    <location>
        <begin position="521"/>
        <end position="535"/>
    </location>
</feature>
<dbReference type="InterPro" id="IPR032675">
    <property type="entry name" value="LRR_dom_sf"/>
</dbReference>
<dbReference type="InterPro" id="IPR000938">
    <property type="entry name" value="CAP-Gly_domain"/>
</dbReference>
<evidence type="ECO:0000256" key="3">
    <source>
        <dbReference type="SAM" id="MobiDB-lite"/>
    </source>
</evidence>
<dbReference type="Gene3D" id="3.80.10.10">
    <property type="entry name" value="Ribonuclease Inhibitor"/>
    <property type="match status" value="2"/>
</dbReference>
<dbReference type="GO" id="GO:0005737">
    <property type="term" value="C:cytoplasm"/>
    <property type="evidence" value="ECO:0007669"/>
    <property type="project" value="TreeGrafter"/>
</dbReference>
<dbReference type="Gene3D" id="2.30.30.190">
    <property type="entry name" value="CAP Gly-rich-like domain"/>
    <property type="match status" value="1"/>
</dbReference>
<reference evidence="5" key="1">
    <citation type="submission" date="2022-07" db="EMBL/GenBank/DDBJ databases">
        <title>Fungi with potential for degradation of polypropylene.</title>
        <authorList>
            <person name="Gostincar C."/>
        </authorList>
    </citation>
    <scope>NUCLEOTIDE SEQUENCE</scope>
    <source>
        <strain evidence="5">EXF-13287</strain>
    </source>
</reference>
<dbReference type="PANTHER" id="PTHR15454">
    <property type="entry name" value="NISCHARIN RELATED"/>
    <property type="match status" value="1"/>
</dbReference>
<proteinExistence type="predicted"/>
<dbReference type="Pfam" id="PF00560">
    <property type="entry name" value="LRR_1"/>
    <property type="match status" value="2"/>
</dbReference>
<feature type="compositionally biased region" description="Basic and acidic residues" evidence="3">
    <location>
        <begin position="536"/>
        <end position="552"/>
    </location>
</feature>
<dbReference type="Pfam" id="PF01302">
    <property type="entry name" value="CAP_GLY"/>
    <property type="match status" value="1"/>
</dbReference>
<comment type="caution">
    <text evidence="5">The sequence shown here is derived from an EMBL/GenBank/DDBJ whole genome shotgun (WGS) entry which is preliminary data.</text>
</comment>
<evidence type="ECO:0000313" key="5">
    <source>
        <dbReference type="EMBL" id="KAJ9150583.1"/>
    </source>
</evidence>
<evidence type="ECO:0000256" key="2">
    <source>
        <dbReference type="ARBA" id="ARBA00022737"/>
    </source>
</evidence>
<dbReference type="AlphaFoldDB" id="A0AA38RY83"/>
<dbReference type="PROSITE" id="PS51450">
    <property type="entry name" value="LRR"/>
    <property type="match status" value="4"/>
</dbReference>
<name>A0AA38RY83_9PEZI</name>
<dbReference type="SUPFAM" id="SSF52058">
    <property type="entry name" value="L domain-like"/>
    <property type="match status" value="1"/>
</dbReference>
<feature type="compositionally biased region" description="Low complexity" evidence="3">
    <location>
        <begin position="357"/>
        <end position="375"/>
    </location>
</feature>
<keyword evidence="1" id="KW-0433">Leucine-rich repeat</keyword>
<evidence type="ECO:0000313" key="6">
    <source>
        <dbReference type="Proteomes" id="UP001174691"/>
    </source>
</evidence>
<dbReference type="PROSITE" id="PS50245">
    <property type="entry name" value="CAP_GLY_2"/>
    <property type="match status" value="1"/>
</dbReference>
<dbReference type="PANTHER" id="PTHR15454:SF56">
    <property type="entry name" value="PROTEIN PHOSPHATASE 1 REGULATORY SUBUNIT 7-RELATED"/>
    <property type="match status" value="1"/>
</dbReference>
<dbReference type="InterPro" id="IPR001611">
    <property type="entry name" value="Leu-rich_rpt"/>
</dbReference>
<evidence type="ECO:0000256" key="1">
    <source>
        <dbReference type="ARBA" id="ARBA00022614"/>
    </source>
</evidence>
<dbReference type="SMART" id="SM00369">
    <property type="entry name" value="LRR_TYP"/>
    <property type="match status" value="3"/>
</dbReference>
<protein>
    <submittedName>
        <fullName evidence="5">RNI-like protein</fullName>
    </submittedName>
</protein>
<dbReference type="EMBL" id="JANBVN010000069">
    <property type="protein sequence ID" value="KAJ9150583.1"/>
    <property type="molecule type" value="Genomic_DNA"/>
</dbReference>
<feature type="domain" description="CAP-Gly" evidence="4">
    <location>
        <begin position="24"/>
        <end position="70"/>
    </location>
</feature>
<feature type="region of interest" description="Disordered" evidence="3">
    <location>
        <begin position="516"/>
        <end position="565"/>
    </location>
</feature>
<sequence>MASGPRIGERLSYDDALCTVRYIGAVEGTSGSWLGVEWDDPTRGKHDGQHKGVRYFECKIKSPTSASFIRPTRPHDGKSDFLTALHEKYATHHEAQKPIVFSTKVAEEVGFDKISRKQAQLDELKIVILDGMRLAYAYDPAAKRDKSIRDVCPSITELGMSRNLFTSFAPIVEICAELDHVKALRLNGNRFTSISSSDLSASASTSFKGIRELALEETLLSWSEIVTIASAFPDLTTLLASSNQISSLSPIPSSSPLLSSLTSLNLEFNSLTTLSSLAPLTSLSSLRNLHLKHNNISSISPSSSPPPIFPGTLTYLDLSSNSISTWSFIDALPTLFPGLTSLRLAHNPIYDNPDLDSPVPTTSAPTPTASTPSASKGTEESYMLLAARLPHLKTLNFSTITPQDRANADMFYLSRIARQLSSVPPEQESLILFHHPRYAALCEQYGAPVVTRTKEVDARFLEGRLVAAHFRSGDRERSVRLPRSFDLYAVKGIAGRLFGLSPLGITLVWETGEWDPVGGFDEVEGDSSEDEEAEVERERREDGAGDGGRNDEGDGGGKGGRWVKREVELRDGPRQFGYCVDGMEARIRVEVTE</sequence>
<dbReference type="Proteomes" id="UP001174691">
    <property type="component" value="Unassembled WGS sequence"/>
</dbReference>
<accession>A0AA38RY83</accession>
<evidence type="ECO:0000259" key="4">
    <source>
        <dbReference type="PROSITE" id="PS50245"/>
    </source>
</evidence>
<keyword evidence="2" id="KW-0677">Repeat</keyword>
<feature type="region of interest" description="Disordered" evidence="3">
    <location>
        <begin position="353"/>
        <end position="377"/>
    </location>
</feature>
<dbReference type="InterPro" id="IPR036859">
    <property type="entry name" value="CAP-Gly_dom_sf"/>
</dbReference>
<keyword evidence="6" id="KW-1185">Reference proteome</keyword>
<dbReference type="InterPro" id="IPR003591">
    <property type="entry name" value="Leu-rich_rpt_typical-subtyp"/>
</dbReference>